<feature type="compositionally biased region" description="Acidic residues" evidence="1">
    <location>
        <begin position="40"/>
        <end position="55"/>
    </location>
</feature>
<feature type="region of interest" description="Disordered" evidence="1">
    <location>
        <begin position="40"/>
        <end position="63"/>
    </location>
</feature>
<name>A0A7S2GYR4_9STRA</name>
<protein>
    <submittedName>
        <fullName evidence="2">Uncharacterized protein</fullName>
    </submittedName>
</protein>
<gene>
    <name evidence="2" type="ORF">HTAM1171_LOCUS2337</name>
</gene>
<reference evidence="2" key="1">
    <citation type="submission" date="2021-01" db="EMBL/GenBank/DDBJ databases">
        <authorList>
            <person name="Corre E."/>
            <person name="Pelletier E."/>
            <person name="Niang G."/>
            <person name="Scheremetjew M."/>
            <person name="Finn R."/>
            <person name="Kale V."/>
            <person name="Holt S."/>
            <person name="Cochrane G."/>
            <person name="Meng A."/>
            <person name="Brown T."/>
            <person name="Cohen L."/>
        </authorList>
    </citation>
    <scope>NUCLEOTIDE SEQUENCE</scope>
    <source>
        <strain evidence="2">CCMP826</strain>
    </source>
</reference>
<organism evidence="2">
    <name type="scientific">Helicotheca tamesis</name>
    <dbReference type="NCBI Taxonomy" id="374047"/>
    <lineage>
        <taxon>Eukaryota</taxon>
        <taxon>Sar</taxon>
        <taxon>Stramenopiles</taxon>
        <taxon>Ochrophyta</taxon>
        <taxon>Bacillariophyta</taxon>
        <taxon>Mediophyceae</taxon>
        <taxon>Lithodesmiophycidae</taxon>
        <taxon>Lithodesmiales</taxon>
        <taxon>Lithodesmiaceae</taxon>
        <taxon>Helicotheca</taxon>
    </lineage>
</organism>
<sequence length="179" mass="20565">MPYISKTAEENPYNIPSSISYECRSLVFGLEMMKSLNLDDMSDDEDSEYESETEASENKNEDEFENLFGSTFNYGNASSSEDFQHHANKRKVHAIISGLNLLTYDLDSDLEESGEDIQGELNEEEKDDALIETIIADLALHQMNQKQNPMCQKKTTEKIHMVKESMMLECHNFNIKQCR</sequence>
<proteinExistence type="predicted"/>
<dbReference type="EMBL" id="HBGV01003837">
    <property type="protein sequence ID" value="CAD9475418.1"/>
    <property type="molecule type" value="Transcribed_RNA"/>
</dbReference>
<dbReference type="AlphaFoldDB" id="A0A7S2GYR4"/>
<accession>A0A7S2GYR4</accession>
<evidence type="ECO:0000313" key="2">
    <source>
        <dbReference type="EMBL" id="CAD9475418.1"/>
    </source>
</evidence>
<evidence type="ECO:0000256" key="1">
    <source>
        <dbReference type="SAM" id="MobiDB-lite"/>
    </source>
</evidence>